<dbReference type="Gene3D" id="3.40.50.300">
    <property type="entry name" value="P-loop containing nucleotide triphosphate hydrolases"/>
    <property type="match status" value="1"/>
</dbReference>
<keyword evidence="2" id="KW-0418">Kinase</keyword>
<sequence>MAPLTETLHATSVSVEGHAVLILGASGTGKSALALQLIALGAELVADDRTIITRNSKTLRASVPEAIAGQIEARGVGILGVPHAASSQVVLAVDMGRQSAKRLPEPETIDVLGIALPCLCRVDGPHFAAAILLSLRRSINLRS</sequence>
<proteinExistence type="predicted"/>
<dbReference type="GO" id="GO:0005524">
    <property type="term" value="F:ATP binding"/>
    <property type="evidence" value="ECO:0007669"/>
    <property type="project" value="InterPro"/>
</dbReference>
<dbReference type="Proteomes" id="UP000027337">
    <property type="component" value="Unassembled WGS sequence"/>
</dbReference>
<name>A0A061SX81_9RHOB</name>
<evidence type="ECO:0000313" key="3">
    <source>
        <dbReference type="Proteomes" id="UP000027337"/>
    </source>
</evidence>
<dbReference type="AlphaFoldDB" id="A0A061SX81"/>
<organism evidence="2 3">
    <name type="scientific">Sulfitobacter mediterraneus</name>
    <dbReference type="NCBI Taxonomy" id="83219"/>
    <lineage>
        <taxon>Bacteria</taxon>
        <taxon>Pseudomonadati</taxon>
        <taxon>Pseudomonadota</taxon>
        <taxon>Alphaproteobacteria</taxon>
        <taxon>Rhodobacterales</taxon>
        <taxon>Roseobacteraceae</taxon>
        <taxon>Sulfitobacter</taxon>
    </lineage>
</organism>
<dbReference type="SUPFAM" id="SSF53795">
    <property type="entry name" value="PEP carboxykinase-like"/>
    <property type="match status" value="1"/>
</dbReference>
<dbReference type="Pfam" id="PF07475">
    <property type="entry name" value="Hpr_kinase_C"/>
    <property type="match status" value="1"/>
</dbReference>
<dbReference type="STRING" id="83219.PM02_04010"/>
<dbReference type="RefSeq" id="WP_037905396.1">
    <property type="nucleotide sequence ID" value="NZ_JEMU01000002.1"/>
</dbReference>
<comment type="caution">
    <text evidence="2">The sequence shown here is derived from an EMBL/GenBank/DDBJ whole genome shotgun (WGS) entry which is preliminary data.</text>
</comment>
<evidence type="ECO:0000313" key="2">
    <source>
        <dbReference type="EMBL" id="KAJ04609.1"/>
    </source>
</evidence>
<dbReference type="GO" id="GO:0000155">
    <property type="term" value="F:phosphorelay sensor kinase activity"/>
    <property type="evidence" value="ECO:0007669"/>
    <property type="project" value="InterPro"/>
</dbReference>
<dbReference type="GO" id="GO:0006109">
    <property type="term" value="P:regulation of carbohydrate metabolic process"/>
    <property type="evidence" value="ECO:0007669"/>
    <property type="project" value="InterPro"/>
</dbReference>
<dbReference type="InterPro" id="IPR011104">
    <property type="entry name" value="Hpr_kin/Pase_C"/>
</dbReference>
<protein>
    <submittedName>
        <fullName evidence="2">Serine kinase</fullName>
    </submittedName>
</protein>
<dbReference type="CDD" id="cd01918">
    <property type="entry name" value="HprK_C"/>
    <property type="match status" value="1"/>
</dbReference>
<keyword evidence="3" id="KW-1185">Reference proteome</keyword>
<reference evidence="2 3" key="1">
    <citation type="journal article" date="2014" name="Genome Announc.">
        <title>Draft Genome Sequences of Two Isolates of the Roseobacter Group, Sulfitobacter sp. Strains 3SOLIMAR09 and 1FIGIMAR09, from Harbors of Mallorca Island (Mediterranean Sea).</title>
        <authorList>
            <person name="Mas-Llado M."/>
            <person name="Pina-Villalonga J.M."/>
            <person name="Brunet-Galmes I."/>
            <person name="Nogales B."/>
            <person name="Bosch R."/>
        </authorList>
    </citation>
    <scope>NUCLEOTIDE SEQUENCE [LARGE SCALE GENOMIC DNA]</scope>
    <source>
        <strain evidence="2 3">1FIGIMAR09</strain>
    </source>
</reference>
<evidence type="ECO:0000259" key="1">
    <source>
        <dbReference type="Pfam" id="PF07475"/>
    </source>
</evidence>
<dbReference type="EMBL" id="JEMU01000002">
    <property type="protein sequence ID" value="KAJ04609.1"/>
    <property type="molecule type" value="Genomic_DNA"/>
</dbReference>
<dbReference type="eggNOG" id="COG1493">
    <property type="taxonomic scope" value="Bacteria"/>
</dbReference>
<keyword evidence="2" id="KW-0808">Transferase</keyword>
<gene>
    <name evidence="2" type="ORF">PM02_04010</name>
</gene>
<feature type="domain" description="HPr kinase/phosphorylase C-terminal" evidence="1">
    <location>
        <begin position="6"/>
        <end position="83"/>
    </location>
</feature>
<dbReference type="InterPro" id="IPR027417">
    <property type="entry name" value="P-loop_NTPase"/>
</dbReference>
<accession>A0A061SX81</accession>